<evidence type="ECO:0000313" key="2">
    <source>
        <dbReference type="EMBL" id="VDK86175.1"/>
    </source>
</evidence>
<evidence type="ECO:0000256" key="1">
    <source>
        <dbReference type="SAM" id="SignalP"/>
    </source>
</evidence>
<reference evidence="4" key="1">
    <citation type="submission" date="2016-06" db="UniProtKB">
        <authorList>
            <consortium name="WormBaseParasite"/>
        </authorList>
    </citation>
    <scope>IDENTIFICATION</scope>
</reference>
<proteinExistence type="predicted"/>
<feature type="signal peptide" evidence="1">
    <location>
        <begin position="1"/>
        <end position="19"/>
    </location>
</feature>
<keyword evidence="1" id="KW-0732">Signal</keyword>
<dbReference type="OrthoDB" id="5798421at2759"/>
<feature type="chain" id="PRO_5043137481" evidence="1">
    <location>
        <begin position="20"/>
        <end position="362"/>
    </location>
</feature>
<sequence>MIDLKSFIVLVFAVSHAISLNTSSTGTSHDKYLNQVMAKVFIGTPAAKRIAQELSYEDLNNIRVMAEAANFELNRRFQVLHYRNGEINPPFLRKSWKLELNEFRQYHWSPNFAILFGSERRLDIMHMTDMCFTEILTPRSDHLEIFIPDGRNFSFDPEIKGDPMNGVILPITWWWDRNFASMDIESIKSLHWGNKEIKDDAKLIILIDGNNDYRAFETVRIIRKQWYSMPICVVSQTDRVNFQSESDEDSTVYVFRGPDIEVSTFVVSTKNEEVLNQMLLDWKKTMNFFDTHQIIAFHFTMIDGSEPENSEQIFSDTFPNIRLNTLRLLDKRSITGVNYQIQTESYFFYGPVYIIIGLRKFD</sequence>
<reference evidence="2 3" key="2">
    <citation type="submission" date="2018-08" db="EMBL/GenBank/DDBJ databases">
        <authorList>
            <person name="Laetsch R D."/>
            <person name="Stevens L."/>
            <person name="Kumar S."/>
            <person name="Blaxter L. M."/>
        </authorList>
    </citation>
    <scope>NUCLEOTIDE SEQUENCE [LARGE SCALE GENOMIC DNA]</scope>
</reference>
<dbReference type="Proteomes" id="UP000271087">
    <property type="component" value="Unassembled WGS sequence"/>
</dbReference>
<organism evidence="4">
    <name type="scientific">Onchocerca ochengi</name>
    <name type="common">Filarial nematode worm</name>
    <dbReference type="NCBI Taxonomy" id="42157"/>
    <lineage>
        <taxon>Eukaryota</taxon>
        <taxon>Metazoa</taxon>
        <taxon>Ecdysozoa</taxon>
        <taxon>Nematoda</taxon>
        <taxon>Chromadorea</taxon>
        <taxon>Rhabditida</taxon>
        <taxon>Spirurina</taxon>
        <taxon>Spiruromorpha</taxon>
        <taxon>Filarioidea</taxon>
        <taxon>Onchocercidae</taxon>
        <taxon>Onchocerca</taxon>
    </lineage>
</organism>
<name>A0A182EH57_ONCOC</name>
<dbReference type="WBParaSite" id="nOo.2.0.1.t07431-RA">
    <property type="protein sequence ID" value="nOo.2.0.1.t07431-RA"/>
    <property type="gene ID" value="nOo.2.0.1.g07431"/>
</dbReference>
<gene>
    <name evidence="2" type="ORF">NOO_LOCUS7431</name>
</gene>
<protein>
    <submittedName>
        <fullName evidence="4">FBA_2 domain-containing protein</fullName>
    </submittedName>
</protein>
<keyword evidence="3" id="KW-1185">Reference proteome</keyword>
<dbReference type="EMBL" id="UYRW01002648">
    <property type="protein sequence ID" value="VDK86175.1"/>
    <property type="molecule type" value="Genomic_DNA"/>
</dbReference>
<evidence type="ECO:0000313" key="3">
    <source>
        <dbReference type="Proteomes" id="UP000271087"/>
    </source>
</evidence>
<dbReference type="AlphaFoldDB" id="A0A182EH57"/>
<accession>A0A182EH57</accession>
<evidence type="ECO:0000313" key="4">
    <source>
        <dbReference type="WBParaSite" id="nOo.2.0.1.t07431-RA"/>
    </source>
</evidence>